<evidence type="ECO:0000256" key="1">
    <source>
        <dbReference type="ARBA" id="ARBA00004123"/>
    </source>
</evidence>
<feature type="domain" description="BHLH" evidence="9">
    <location>
        <begin position="158"/>
        <end position="208"/>
    </location>
</feature>
<dbReference type="GO" id="GO:0005634">
    <property type="term" value="C:nucleus"/>
    <property type="evidence" value="ECO:0007669"/>
    <property type="project" value="UniProtKB-SubCell"/>
</dbReference>
<dbReference type="SUPFAM" id="SSF47459">
    <property type="entry name" value="HLH, helix-loop-helix DNA-binding domain"/>
    <property type="match status" value="1"/>
</dbReference>
<reference evidence="11" key="1">
    <citation type="submission" date="2025-08" db="UniProtKB">
        <authorList>
            <consortium name="RefSeq"/>
        </authorList>
    </citation>
    <scope>IDENTIFICATION</scope>
    <source>
        <tissue evidence="11">Fruit stalk</tissue>
    </source>
</reference>
<dbReference type="Pfam" id="PF00010">
    <property type="entry name" value="HLH"/>
    <property type="match status" value="1"/>
</dbReference>
<dbReference type="RefSeq" id="XP_022774861.1">
    <property type="nucleotide sequence ID" value="XM_022919126.1"/>
</dbReference>
<keyword evidence="4" id="KW-0804">Transcription</keyword>
<evidence type="ECO:0000256" key="8">
    <source>
        <dbReference type="SAM" id="MobiDB-lite"/>
    </source>
</evidence>
<accession>A0A6P6BCQ6</accession>
<keyword evidence="5" id="KW-0539">Nucleus</keyword>
<evidence type="ECO:0000259" key="9">
    <source>
        <dbReference type="PROSITE" id="PS50888"/>
    </source>
</evidence>
<dbReference type="GO" id="GO:0046983">
    <property type="term" value="F:protein dimerization activity"/>
    <property type="evidence" value="ECO:0007669"/>
    <property type="project" value="InterPro"/>
</dbReference>
<feature type="coiled-coil region" evidence="7">
    <location>
        <begin position="198"/>
        <end position="255"/>
    </location>
</feature>
<keyword evidence="2" id="KW-0805">Transcription regulation</keyword>
<dbReference type="PANTHER" id="PTHR12565:SF340">
    <property type="entry name" value="TRANSCRIPTION FACTOR BEE 3"/>
    <property type="match status" value="1"/>
</dbReference>
<dbReference type="InterPro" id="IPR036638">
    <property type="entry name" value="HLH_DNA-bd_sf"/>
</dbReference>
<dbReference type="KEGG" id="dzi:111316891"/>
<sequence length="273" mass="30990">MADFTSDLQNFKQSFSFLDIDPTMESLNQFAELNQSVIDNSALNFQSFLPFSNDSFFSNEAPEIPGNWRENLPDFINYSNQGSVSVAHPVVTAKTEFYESKKRKALDISECTSGSSYSRQVSESGIKRRNNSRRGKRAKSNEKEEEKEVVHVRARRGQATDSHSLAERVRRGKINEKLRCLQDIVPGCYKTMGMAVMLDEIINYVQSLQNQIEFLSMKLTAASTYYDFNSESDAVERMQREKAKEAKELERLMGDGYVGGLACFHSSTWSSLT</sequence>
<dbReference type="PROSITE" id="PS50888">
    <property type="entry name" value="BHLH"/>
    <property type="match status" value="1"/>
</dbReference>
<comment type="function">
    <text evidence="6">Positive regulator of brassinosteroid signaling.</text>
</comment>
<organism evidence="10 11">
    <name type="scientific">Durio zibethinus</name>
    <name type="common">Durian</name>
    <dbReference type="NCBI Taxonomy" id="66656"/>
    <lineage>
        <taxon>Eukaryota</taxon>
        <taxon>Viridiplantae</taxon>
        <taxon>Streptophyta</taxon>
        <taxon>Embryophyta</taxon>
        <taxon>Tracheophyta</taxon>
        <taxon>Spermatophyta</taxon>
        <taxon>Magnoliopsida</taxon>
        <taxon>eudicotyledons</taxon>
        <taxon>Gunneridae</taxon>
        <taxon>Pentapetalae</taxon>
        <taxon>rosids</taxon>
        <taxon>malvids</taxon>
        <taxon>Malvales</taxon>
        <taxon>Malvaceae</taxon>
        <taxon>Helicteroideae</taxon>
        <taxon>Durio</taxon>
    </lineage>
</organism>
<dbReference type="FunFam" id="4.10.280.10:FF:000058">
    <property type="entry name" value="transcription factor BEE 3-like"/>
    <property type="match status" value="1"/>
</dbReference>
<proteinExistence type="predicted"/>
<dbReference type="GO" id="GO:0003677">
    <property type="term" value="F:DNA binding"/>
    <property type="evidence" value="ECO:0007669"/>
    <property type="project" value="UniProtKB-KW"/>
</dbReference>
<dbReference type="OrthoDB" id="690068at2759"/>
<dbReference type="SMART" id="SM00353">
    <property type="entry name" value="HLH"/>
    <property type="match status" value="1"/>
</dbReference>
<dbReference type="GO" id="GO:0003700">
    <property type="term" value="F:DNA-binding transcription factor activity"/>
    <property type="evidence" value="ECO:0007669"/>
    <property type="project" value="TreeGrafter"/>
</dbReference>
<dbReference type="CDD" id="cd18919">
    <property type="entry name" value="bHLH_AtBPE_like"/>
    <property type="match status" value="1"/>
</dbReference>
<evidence type="ECO:0000313" key="10">
    <source>
        <dbReference type="Proteomes" id="UP000515121"/>
    </source>
</evidence>
<evidence type="ECO:0000256" key="7">
    <source>
        <dbReference type="SAM" id="Coils"/>
    </source>
</evidence>
<dbReference type="GO" id="GO:0006351">
    <property type="term" value="P:DNA-templated transcription"/>
    <property type="evidence" value="ECO:0007669"/>
    <property type="project" value="UniProtKB-ARBA"/>
</dbReference>
<dbReference type="PANTHER" id="PTHR12565">
    <property type="entry name" value="STEROL REGULATORY ELEMENT-BINDING PROTEIN"/>
    <property type="match status" value="1"/>
</dbReference>
<comment type="subcellular location">
    <subcellularLocation>
        <location evidence="1">Nucleus</location>
    </subcellularLocation>
</comment>
<evidence type="ECO:0000256" key="4">
    <source>
        <dbReference type="ARBA" id="ARBA00023163"/>
    </source>
</evidence>
<gene>
    <name evidence="11" type="primary">LOC111316891</name>
</gene>
<evidence type="ECO:0000256" key="2">
    <source>
        <dbReference type="ARBA" id="ARBA00023015"/>
    </source>
</evidence>
<evidence type="ECO:0000256" key="6">
    <source>
        <dbReference type="ARBA" id="ARBA00055372"/>
    </source>
</evidence>
<dbReference type="Proteomes" id="UP000515121">
    <property type="component" value="Unplaced"/>
</dbReference>
<dbReference type="InterPro" id="IPR011598">
    <property type="entry name" value="bHLH_dom"/>
</dbReference>
<evidence type="ECO:0000256" key="3">
    <source>
        <dbReference type="ARBA" id="ARBA00023125"/>
    </source>
</evidence>
<evidence type="ECO:0000313" key="11">
    <source>
        <dbReference type="RefSeq" id="XP_022774861.1"/>
    </source>
</evidence>
<feature type="compositionally biased region" description="Basic residues" evidence="8">
    <location>
        <begin position="127"/>
        <end position="138"/>
    </location>
</feature>
<keyword evidence="10" id="KW-1185">Reference proteome</keyword>
<dbReference type="AlphaFoldDB" id="A0A6P6BCQ6"/>
<keyword evidence="3" id="KW-0238">DNA-binding</keyword>
<feature type="region of interest" description="Disordered" evidence="8">
    <location>
        <begin position="115"/>
        <end position="147"/>
    </location>
</feature>
<dbReference type="InterPro" id="IPR024097">
    <property type="entry name" value="bHLH_ZIP_TF"/>
</dbReference>
<dbReference type="Gene3D" id="4.10.280.10">
    <property type="entry name" value="Helix-loop-helix DNA-binding domain"/>
    <property type="match status" value="1"/>
</dbReference>
<protein>
    <submittedName>
        <fullName evidence="11">Transcription factor BEE 3-like</fullName>
    </submittedName>
</protein>
<keyword evidence="7" id="KW-0175">Coiled coil</keyword>
<name>A0A6P6BCQ6_DURZI</name>
<dbReference type="GeneID" id="111316891"/>
<evidence type="ECO:0000256" key="5">
    <source>
        <dbReference type="ARBA" id="ARBA00023242"/>
    </source>
</evidence>